<keyword evidence="3" id="KW-1185">Reference proteome</keyword>
<reference evidence="2 3" key="1">
    <citation type="journal article" date="2019" name="Commun. Biol.">
        <title>The bagworm genome reveals a unique fibroin gene that provides high tensile strength.</title>
        <authorList>
            <person name="Kono N."/>
            <person name="Nakamura H."/>
            <person name="Ohtoshi R."/>
            <person name="Tomita M."/>
            <person name="Numata K."/>
            <person name="Arakawa K."/>
        </authorList>
    </citation>
    <scope>NUCLEOTIDE SEQUENCE [LARGE SCALE GENOMIC DNA]</scope>
</reference>
<comment type="caution">
    <text evidence="2">The sequence shown here is derived from an EMBL/GenBank/DDBJ whole genome shotgun (WGS) entry which is preliminary data.</text>
</comment>
<dbReference type="Proteomes" id="UP000299102">
    <property type="component" value="Unassembled WGS sequence"/>
</dbReference>
<sequence>MEKQTQLRHLFENLRLVNVSAARCTRARRVPWSVPLTVAEACAHGRRTRPVRAPNDDSKEIRLQTNRRATPQISWWTISEDRNERPPPPASRSSVVGQPSPAYCSCITDSTDELNVENNSSYHLINSLNH</sequence>
<accession>A0A4C1Y739</accession>
<dbReference type="AlphaFoldDB" id="A0A4C1Y739"/>
<evidence type="ECO:0000313" key="2">
    <source>
        <dbReference type="EMBL" id="GBP70642.1"/>
    </source>
</evidence>
<name>A0A4C1Y739_EUMVA</name>
<evidence type="ECO:0000313" key="3">
    <source>
        <dbReference type="Proteomes" id="UP000299102"/>
    </source>
</evidence>
<protein>
    <submittedName>
        <fullName evidence="2">Uncharacterized protein</fullName>
    </submittedName>
</protein>
<dbReference type="EMBL" id="BGZK01001081">
    <property type="protein sequence ID" value="GBP70642.1"/>
    <property type="molecule type" value="Genomic_DNA"/>
</dbReference>
<evidence type="ECO:0000256" key="1">
    <source>
        <dbReference type="SAM" id="MobiDB-lite"/>
    </source>
</evidence>
<gene>
    <name evidence="2" type="ORF">EVAR_98222_1</name>
</gene>
<organism evidence="2 3">
    <name type="scientific">Eumeta variegata</name>
    <name type="common">Bagworm moth</name>
    <name type="synonym">Eumeta japonica</name>
    <dbReference type="NCBI Taxonomy" id="151549"/>
    <lineage>
        <taxon>Eukaryota</taxon>
        <taxon>Metazoa</taxon>
        <taxon>Ecdysozoa</taxon>
        <taxon>Arthropoda</taxon>
        <taxon>Hexapoda</taxon>
        <taxon>Insecta</taxon>
        <taxon>Pterygota</taxon>
        <taxon>Neoptera</taxon>
        <taxon>Endopterygota</taxon>
        <taxon>Lepidoptera</taxon>
        <taxon>Glossata</taxon>
        <taxon>Ditrysia</taxon>
        <taxon>Tineoidea</taxon>
        <taxon>Psychidae</taxon>
        <taxon>Oiketicinae</taxon>
        <taxon>Eumeta</taxon>
    </lineage>
</organism>
<feature type="region of interest" description="Disordered" evidence="1">
    <location>
        <begin position="73"/>
        <end position="100"/>
    </location>
</feature>
<proteinExistence type="predicted"/>